<evidence type="ECO:0008006" key="4">
    <source>
        <dbReference type="Google" id="ProtNLM"/>
    </source>
</evidence>
<dbReference type="RefSeq" id="WP_237485889.1">
    <property type="nucleotide sequence ID" value="NZ_CAKLCM010000003.1"/>
</dbReference>
<dbReference type="EMBL" id="CAKLCM010000003">
    <property type="protein sequence ID" value="CAH0529070.1"/>
    <property type="molecule type" value="Genomic_DNA"/>
</dbReference>
<comment type="caution">
    <text evidence="2">The sequence shown here is derived from an EMBL/GenBank/DDBJ whole genome shotgun (WGS) entry which is preliminary data.</text>
</comment>
<dbReference type="Proteomes" id="UP000838160">
    <property type="component" value="Unassembled WGS sequence"/>
</dbReference>
<name>A0ABN8DIY2_9VIBR</name>
<gene>
    <name evidence="2" type="ORF">VHP8226_03035</name>
</gene>
<keyword evidence="3" id="KW-1185">Reference proteome</keyword>
<dbReference type="InterPro" id="IPR011050">
    <property type="entry name" value="Pectin_lyase_fold/virulence"/>
</dbReference>
<keyword evidence="1" id="KW-1133">Transmembrane helix</keyword>
<feature type="transmembrane region" description="Helical" evidence="1">
    <location>
        <begin position="12"/>
        <end position="31"/>
    </location>
</feature>
<protein>
    <recommendedName>
        <fullName evidence="4">Right handed beta helix domain-containing protein</fullName>
    </recommendedName>
</protein>
<organism evidence="2 3">
    <name type="scientific">Vibrio hippocampi</name>
    <dbReference type="NCBI Taxonomy" id="654686"/>
    <lineage>
        <taxon>Bacteria</taxon>
        <taxon>Pseudomonadati</taxon>
        <taxon>Pseudomonadota</taxon>
        <taxon>Gammaproteobacteria</taxon>
        <taxon>Vibrionales</taxon>
        <taxon>Vibrionaceae</taxon>
        <taxon>Vibrio</taxon>
    </lineage>
</organism>
<proteinExistence type="predicted"/>
<evidence type="ECO:0000313" key="2">
    <source>
        <dbReference type="EMBL" id="CAH0529070.1"/>
    </source>
</evidence>
<dbReference type="PROSITE" id="PS51257">
    <property type="entry name" value="PROKAR_LIPOPROTEIN"/>
    <property type="match status" value="1"/>
</dbReference>
<keyword evidence="1" id="KW-0812">Transmembrane</keyword>
<reference evidence="2" key="1">
    <citation type="submission" date="2021-12" db="EMBL/GenBank/DDBJ databases">
        <authorList>
            <person name="Rodrigo-Torres L."/>
            <person name="Arahal R. D."/>
            <person name="Lucena T."/>
        </authorList>
    </citation>
    <scope>NUCLEOTIDE SEQUENCE</scope>
    <source>
        <strain evidence="2">CECT 8226</strain>
    </source>
</reference>
<evidence type="ECO:0000256" key="1">
    <source>
        <dbReference type="SAM" id="Phobius"/>
    </source>
</evidence>
<sequence length="1021" mass="113112">MGIHKRSDQIIFHTSSLYPIILALLILMLSACSKDETDTNIQTSKDTPVESDSAGSMLSAMDIIENLQQNQRLSEHDARKYLTELANLNRLSSPLQQKFSTSPQMVSYMISERARNVPIEQSIVLGQDYYFDLEGMLSMAYLLFDDKLLLTDNLLFIPTLDSDTIRDVAILSGVDPSYVTSATATGDISYRITPLLESVSLSLFNKTESDHASVQYRELGSDEWLEGVDLQWNSMDSALSGSIVYLKEQTEYELQVTATTEGVEQQPEIYTFSTWDSQPNFDPNKIYYLKDIYFGGQLDLDALQIEGSADGWAKIIGDEDTPIIVENNEYDSAINIGRNNYIYFENITVQGGRLNAIESLTSQNLWFNGCDISQWGRTPNYIIDGLPYENENDSTPINYDSAFALKYSGKIVIENCVVHSPVPYANSWESGHPYGPNAFLALANHPDLEHQGQVVIRNNRFFGTPEHRFNDVIESYFNGEINGGFVRDSAIYNNYLAYANDDIIELDGGQNNVLFYDNELEQAYVGVSAIPNRKGPSYIFNNYIHNLGDDRNVKWAAIKVGGLLKKPEGVTNIYNNYIASSANGIGASSFYGDYTFWVNAINNVMIHNQYWKVMGYSIYDREQHYRSTFINNYLFNLKQKSPVYQADNLVSYFDASIVNADFAQDLWDQEQSFVLMDIPKDLHVPNFTNTDKDGKVIIGRYSCDQNISDSAIWVGATNKDGTGSSKNLSNENATKTLIDDGEVTNTAIIMQRSNANDGSTYIAFTPGHASTQYKEVKIDNADALVEVSNLVDVDINNTNQCGASINIVGAKRGQVTTGGGNDTINTTIYTTGGSWSNLFTYNTGAGDDKIVVLPSTNSQYSSFEIDTGSGNDLVDFSLVNSATKEAFIEREIHGGEGKDTLILGSSDAYTFTGFEILIADQALPLTVNQAMLDANGSQDGEIIISGFQVNFSDDIKVQNIDTASANADSKLLNSSEASEYNLSVSDNGYYTINVTTNKGTYQLHIQAQDSADGCNCSTQSF</sequence>
<keyword evidence="1" id="KW-0472">Membrane</keyword>
<evidence type="ECO:0000313" key="3">
    <source>
        <dbReference type="Proteomes" id="UP000838160"/>
    </source>
</evidence>
<accession>A0ABN8DIY2</accession>
<dbReference type="SUPFAM" id="SSF51126">
    <property type="entry name" value="Pectin lyase-like"/>
    <property type="match status" value="1"/>
</dbReference>